<dbReference type="AlphaFoldDB" id="A0A094JIX5"/>
<sequence>MFMLKDRLNEQLIAQLKQKQKQLQEEEQKRKEEEEAKRKEEARKREKNKTFAEWLEESDLDWRKFK</sequence>
<organism evidence="2">
    <name type="scientific">Anoxybacillus flavithermus</name>
    <dbReference type="NCBI Taxonomy" id="33934"/>
    <lineage>
        <taxon>Bacteria</taxon>
        <taxon>Bacillati</taxon>
        <taxon>Bacillota</taxon>
        <taxon>Bacilli</taxon>
        <taxon>Bacillales</taxon>
        <taxon>Anoxybacillaceae</taxon>
        <taxon>Anoxybacillus</taxon>
    </lineage>
</organism>
<evidence type="ECO:0000256" key="1">
    <source>
        <dbReference type="SAM" id="MobiDB-lite"/>
    </source>
</evidence>
<comment type="caution">
    <text evidence="2">The sequence shown here is derived from an EMBL/GenBank/DDBJ whole genome shotgun (WGS) entry which is preliminary data.</text>
</comment>
<dbReference type="EMBL" id="JPZO01000017">
    <property type="protein sequence ID" value="KFZ32511.1"/>
    <property type="molecule type" value="Genomic_DNA"/>
</dbReference>
<reference evidence="2" key="1">
    <citation type="submission" date="2014-08" db="EMBL/GenBank/DDBJ databases">
        <title>Fullgenome sequencing of Anoxybacillus sp.25 isolate from Garga hot-spring Russia.</title>
        <authorList>
            <person name="Rozanov A.S."/>
            <person name="Kotenko A.V."/>
            <person name="Malup T.K."/>
            <person name="Peltek S.E."/>
        </authorList>
    </citation>
    <scope>NUCLEOTIDE SEQUENCE [LARGE SCALE GENOMIC DNA]</scope>
    <source>
        <strain evidence="2">25</strain>
    </source>
</reference>
<feature type="region of interest" description="Disordered" evidence="1">
    <location>
        <begin position="17"/>
        <end position="49"/>
    </location>
</feature>
<proteinExistence type="predicted"/>
<protein>
    <recommendedName>
        <fullName evidence="3">DUF3886 domain-containing protein</fullName>
    </recommendedName>
</protein>
<dbReference type="InterPro" id="IPR024980">
    <property type="entry name" value="DUF3886"/>
</dbReference>
<evidence type="ECO:0008006" key="3">
    <source>
        <dbReference type="Google" id="ProtNLM"/>
    </source>
</evidence>
<evidence type="ECO:0000313" key="2">
    <source>
        <dbReference type="EMBL" id="KFZ32511.1"/>
    </source>
</evidence>
<feature type="compositionally biased region" description="Basic and acidic residues" evidence="1">
    <location>
        <begin position="22"/>
        <end position="49"/>
    </location>
</feature>
<accession>A0A094JIX5</accession>
<name>A0A094JIX5_9BACL</name>
<dbReference type="Pfam" id="PF13025">
    <property type="entry name" value="DUF3886"/>
    <property type="match status" value="1"/>
</dbReference>
<gene>
    <name evidence="2" type="ORF">JS44_03735</name>
</gene>